<dbReference type="Proteomes" id="UP001606134">
    <property type="component" value="Unassembled WGS sequence"/>
</dbReference>
<proteinExistence type="predicted"/>
<evidence type="ECO:0000313" key="2">
    <source>
        <dbReference type="EMBL" id="MFG6489635.1"/>
    </source>
</evidence>
<feature type="compositionally biased region" description="Low complexity" evidence="1">
    <location>
        <begin position="62"/>
        <end position="74"/>
    </location>
</feature>
<sequence length="74" mass="7832">MRLAQLDQLAVASVYGGATPAQRHADVRLMPLQPVFRVRLEDDDLDRAPAVEVGGRRGAGGRATLAGRGRLAPA</sequence>
<keyword evidence="3" id="KW-1185">Reference proteome</keyword>
<feature type="region of interest" description="Disordered" evidence="1">
    <location>
        <begin position="52"/>
        <end position="74"/>
    </location>
</feature>
<gene>
    <name evidence="2" type="ORF">ACG04R_23365</name>
</gene>
<accession>A0ABW7HI93</accession>
<comment type="caution">
    <text evidence="2">The sequence shown here is derived from an EMBL/GenBank/DDBJ whole genome shotgun (WGS) entry which is preliminary data.</text>
</comment>
<dbReference type="EMBL" id="JBIGIC010000014">
    <property type="protein sequence ID" value="MFG6489635.1"/>
    <property type="molecule type" value="Genomic_DNA"/>
</dbReference>
<dbReference type="RefSeq" id="WP_394416029.1">
    <property type="nucleotide sequence ID" value="NZ_JBIGIC010000014.1"/>
</dbReference>
<evidence type="ECO:0000256" key="1">
    <source>
        <dbReference type="SAM" id="MobiDB-lite"/>
    </source>
</evidence>
<evidence type="ECO:0000313" key="3">
    <source>
        <dbReference type="Proteomes" id="UP001606134"/>
    </source>
</evidence>
<organism evidence="2 3">
    <name type="scientific">Pelomonas candidula</name>
    <dbReference type="NCBI Taxonomy" id="3299025"/>
    <lineage>
        <taxon>Bacteria</taxon>
        <taxon>Pseudomonadati</taxon>
        <taxon>Pseudomonadota</taxon>
        <taxon>Betaproteobacteria</taxon>
        <taxon>Burkholderiales</taxon>
        <taxon>Sphaerotilaceae</taxon>
        <taxon>Roseateles</taxon>
    </lineage>
</organism>
<name>A0ABW7HI93_9BURK</name>
<reference evidence="2 3" key="1">
    <citation type="submission" date="2024-08" db="EMBL/GenBank/DDBJ databases">
        <authorList>
            <person name="Lu H."/>
        </authorList>
    </citation>
    <scope>NUCLEOTIDE SEQUENCE [LARGE SCALE GENOMIC DNA]</scope>
    <source>
        <strain evidence="2 3">BYS78W</strain>
    </source>
</reference>
<protein>
    <submittedName>
        <fullName evidence="2">Uncharacterized protein</fullName>
    </submittedName>
</protein>